<feature type="signal peptide" evidence="12">
    <location>
        <begin position="1"/>
        <end position="26"/>
    </location>
</feature>
<dbReference type="InterPro" id="IPR012910">
    <property type="entry name" value="Plug_dom"/>
</dbReference>
<feature type="domain" description="TonB-dependent receptor plug" evidence="14">
    <location>
        <begin position="58"/>
        <end position="158"/>
    </location>
</feature>
<feature type="domain" description="TonB-dependent receptor-like beta-barrel" evidence="13">
    <location>
        <begin position="281"/>
        <end position="622"/>
    </location>
</feature>
<keyword evidence="9 10" id="KW-0998">Cell outer membrane</keyword>
<keyword evidence="8 15" id="KW-0675">Receptor</keyword>
<dbReference type="Pfam" id="PF00593">
    <property type="entry name" value="TonB_dep_Rec_b-barrel"/>
    <property type="match status" value="1"/>
</dbReference>
<protein>
    <submittedName>
        <fullName evidence="15">TonB-dependent receptor</fullName>
    </submittedName>
</protein>
<dbReference type="InterPro" id="IPR037066">
    <property type="entry name" value="Plug_dom_sf"/>
</dbReference>
<evidence type="ECO:0000256" key="4">
    <source>
        <dbReference type="ARBA" id="ARBA00022692"/>
    </source>
</evidence>
<dbReference type="InterPro" id="IPR000531">
    <property type="entry name" value="Beta-barrel_TonB"/>
</dbReference>
<dbReference type="Pfam" id="PF07715">
    <property type="entry name" value="Plug"/>
    <property type="match status" value="1"/>
</dbReference>
<dbReference type="AlphaFoldDB" id="A0AA49GJV2"/>
<evidence type="ECO:0000256" key="7">
    <source>
        <dbReference type="ARBA" id="ARBA00023136"/>
    </source>
</evidence>
<dbReference type="PANTHER" id="PTHR30069:SF29">
    <property type="entry name" value="HEMOGLOBIN AND HEMOGLOBIN-HAPTOGLOBIN-BINDING PROTEIN 1-RELATED"/>
    <property type="match status" value="1"/>
</dbReference>
<name>A0AA49GJV2_9BACT</name>
<evidence type="ECO:0000259" key="13">
    <source>
        <dbReference type="Pfam" id="PF00593"/>
    </source>
</evidence>
<dbReference type="InterPro" id="IPR036942">
    <property type="entry name" value="Beta-barrel_TonB_sf"/>
</dbReference>
<evidence type="ECO:0000256" key="9">
    <source>
        <dbReference type="ARBA" id="ARBA00023237"/>
    </source>
</evidence>
<dbReference type="Gene3D" id="2.170.130.10">
    <property type="entry name" value="TonB-dependent receptor, plug domain"/>
    <property type="match status" value="1"/>
</dbReference>
<keyword evidence="3 10" id="KW-1134">Transmembrane beta strand</keyword>
<keyword evidence="2 10" id="KW-0813">Transport</keyword>
<evidence type="ECO:0000256" key="5">
    <source>
        <dbReference type="ARBA" id="ARBA00022729"/>
    </source>
</evidence>
<accession>A0AA49GJV2</accession>
<keyword evidence="5 12" id="KW-0732">Signal</keyword>
<comment type="similarity">
    <text evidence="10 11">Belongs to the TonB-dependent receptor family.</text>
</comment>
<dbReference type="GO" id="GO:0044718">
    <property type="term" value="P:siderophore transmembrane transport"/>
    <property type="evidence" value="ECO:0007669"/>
    <property type="project" value="TreeGrafter"/>
</dbReference>
<evidence type="ECO:0000256" key="12">
    <source>
        <dbReference type="SAM" id="SignalP"/>
    </source>
</evidence>
<dbReference type="GO" id="GO:0015344">
    <property type="term" value="F:siderophore uptake transmembrane transporter activity"/>
    <property type="evidence" value="ECO:0007669"/>
    <property type="project" value="TreeGrafter"/>
</dbReference>
<dbReference type="EMBL" id="CP120682">
    <property type="protein sequence ID" value="WKN36112.1"/>
    <property type="molecule type" value="Genomic_DNA"/>
</dbReference>
<evidence type="ECO:0000256" key="8">
    <source>
        <dbReference type="ARBA" id="ARBA00023170"/>
    </source>
</evidence>
<comment type="subcellular location">
    <subcellularLocation>
        <location evidence="1 10">Cell outer membrane</location>
        <topology evidence="1 10">Multi-pass membrane protein</topology>
    </subcellularLocation>
</comment>
<feature type="chain" id="PRO_5041260578" evidence="12">
    <location>
        <begin position="27"/>
        <end position="649"/>
    </location>
</feature>
<proteinExistence type="inferred from homology"/>
<organism evidence="15">
    <name type="scientific">Roseihalotalea indica</name>
    <dbReference type="NCBI Taxonomy" id="2867963"/>
    <lineage>
        <taxon>Bacteria</taxon>
        <taxon>Pseudomonadati</taxon>
        <taxon>Bacteroidota</taxon>
        <taxon>Cytophagia</taxon>
        <taxon>Cytophagales</taxon>
        <taxon>Catalimonadaceae</taxon>
        <taxon>Roseihalotalea</taxon>
    </lineage>
</organism>
<evidence type="ECO:0000256" key="1">
    <source>
        <dbReference type="ARBA" id="ARBA00004571"/>
    </source>
</evidence>
<sequence>MRLPTSLFKCKQVFFALLIGSAVSYARPVFAQSAEDTVRVLEPVNITDTRLQTFTVGDKVESVTKRAIGTTDQSNLGRLLMNYSGINVRSYGVSGLSTASLRGSGSNHTPVFWEGINLQSSMNGSLDLTLVPVSFIDDVSLQYGSAGSLYGAGTMGGAIHLRSDAKVSPGLHGKLYQQVGSFGSRYSGIMAGYRYNKLSFRVRAFDSEADNDFPYFNVYRNREEKRQNAGIHQRGLLAESFLALAKHHQLALKYWAQDNQVEVPGVSAAGGEAKSTQDDLFHRAVLRWDFTRRNYQLQVKTAVLHHQLLYNDPVQSASSNQSTSWISEVENTFYLNATQWIFLGLNHTREQAIVENYGSQQPQRSRTALFLSYRAAFLRKIETSWGIRQTLIDQEWAPVLPSLALSYSANEHWHLRSKVGRSYNIPTFNDLYWAGASTGNPNLKPERGWSYEFGLESEHAPTENWQLTSEITAFSNLMDDWVQWIPLSGSGWSPRNVQQVWARGIEANIESTHTFSNTLNARFWGQYSYTRSTKEEVAAGGNPSELHKQLIYIPYHQAKASANVNYQDINFGLSGIFIGQQFTTGSNSQVLPSYLTCDVSVGYRWKISPTHHLLINTTLNNLLDQQYEVRQGYPMPGRNYQINLVYQFN</sequence>
<dbReference type="Gene3D" id="2.40.170.20">
    <property type="entry name" value="TonB-dependent receptor, beta-barrel domain"/>
    <property type="match status" value="1"/>
</dbReference>
<dbReference type="SUPFAM" id="SSF56935">
    <property type="entry name" value="Porins"/>
    <property type="match status" value="1"/>
</dbReference>
<evidence type="ECO:0000256" key="11">
    <source>
        <dbReference type="RuleBase" id="RU003357"/>
    </source>
</evidence>
<evidence type="ECO:0000259" key="14">
    <source>
        <dbReference type="Pfam" id="PF07715"/>
    </source>
</evidence>
<evidence type="ECO:0000313" key="15">
    <source>
        <dbReference type="EMBL" id="WKN36112.1"/>
    </source>
</evidence>
<keyword evidence="4 10" id="KW-0812">Transmembrane</keyword>
<gene>
    <name evidence="15" type="ORF">K4G66_27475</name>
</gene>
<evidence type="ECO:0000256" key="10">
    <source>
        <dbReference type="PROSITE-ProRule" id="PRU01360"/>
    </source>
</evidence>
<dbReference type="InterPro" id="IPR039426">
    <property type="entry name" value="TonB-dep_rcpt-like"/>
</dbReference>
<evidence type="ECO:0000256" key="6">
    <source>
        <dbReference type="ARBA" id="ARBA00023077"/>
    </source>
</evidence>
<keyword evidence="6 11" id="KW-0798">TonB box</keyword>
<reference evidence="15" key="1">
    <citation type="journal article" date="2023" name="Comput. Struct. Biotechnol. J.">
        <title>Discovery of a novel marine Bacteroidetes with a rich repertoire of carbohydrate-active enzymes.</title>
        <authorList>
            <person name="Chen B."/>
            <person name="Liu G."/>
            <person name="Chen Q."/>
            <person name="Wang H."/>
            <person name="Liu L."/>
            <person name="Tang K."/>
        </authorList>
    </citation>
    <scope>NUCLEOTIDE SEQUENCE</scope>
    <source>
        <strain evidence="15">TK19036</strain>
    </source>
</reference>
<reference evidence="15" key="2">
    <citation type="journal article" date="2024" name="Antonie Van Leeuwenhoek">
        <title>Roseihalotalea indica gen. nov., sp. nov., a halophilic Bacteroidetes from mesopelagic Southwest Indian Ocean with higher carbohydrate metabolic potential.</title>
        <authorList>
            <person name="Chen B."/>
            <person name="Zhang M."/>
            <person name="Lin D."/>
            <person name="Ye J."/>
            <person name="Tang K."/>
        </authorList>
    </citation>
    <scope>NUCLEOTIDE SEQUENCE</scope>
    <source>
        <strain evidence="15">TK19036</strain>
    </source>
</reference>
<dbReference type="GO" id="GO:0009279">
    <property type="term" value="C:cell outer membrane"/>
    <property type="evidence" value="ECO:0007669"/>
    <property type="project" value="UniProtKB-SubCell"/>
</dbReference>
<keyword evidence="7 10" id="KW-0472">Membrane</keyword>
<evidence type="ECO:0000256" key="2">
    <source>
        <dbReference type="ARBA" id="ARBA00022448"/>
    </source>
</evidence>
<dbReference type="PANTHER" id="PTHR30069">
    <property type="entry name" value="TONB-DEPENDENT OUTER MEMBRANE RECEPTOR"/>
    <property type="match status" value="1"/>
</dbReference>
<dbReference type="PROSITE" id="PS52016">
    <property type="entry name" value="TONB_DEPENDENT_REC_3"/>
    <property type="match status" value="1"/>
</dbReference>
<evidence type="ECO:0000256" key="3">
    <source>
        <dbReference type="ARBA" id="ARBA00022452"/>
    </source>
</evidence>